<evidence type="ECO:0000313" key="1">
    <source>
        <dbReference type="EMBL" id="OXU26878.1"/>
    </source>
</evidence>
<reference evidence="1 2" key="1">
    <citation type="journal article" date="2017" name="Curr. Biol.">
        <title>The Evolution of Venom by Co-option of Single-Copy Genes.</title>
        <authorList>
            <person name="Martinson E.O."/>
            <person name="Mrinalini"/>
            <person name="Kelkar Y.D."/>
            <person name="Chang C.H."/>
            <person name="Werren J.H."/>
        </authorList>
    </citation>
    <scope>NUCLEOTIDE SEQUENCE [LARGE SCALE GENOMIC DNA]</scope>
    <source>
        <strain evidence="1 2">Alberta</strain>
        <tissue evidence="1">Whole body</tissue>
    </source>
</reference>
<protein>
    <submittedName>
        <fullName evidence="1">Uncharacterized protein</fullName>
    </submittedName>
</protein>
<organism evidence="1 2">
    <name type="scientific">Trichomalopsis sarcophagae</name>
    <dbReference type="NCBI Taxonomy" id="543379"/>
    <lineage>
        <taxon>Eukaryota</taxon>
        <taxon>Metazoa</taxon>
        <taxon>Ecdysozoa</taxon>
        <taxon>Arthropoda</taxon>
        <taxon>Hexapoda</taxon>
        <taxon>Insecta</taxon>
        <taxon>Pterygota</taxon>
        <taxon>Neoptera</taxon>
        <taxon>Endopterygota</taxon>
        <taxon>Hymenoptera</taxon>
        <taxon>Apocrita</taxon>
        <taxon>Proctotrupomorpha</taxon>
        <taxon>Chalcidoidea</taxon>
        <taxon>Pteromalidae</taxon>
        <taxon>Pteromalinae</taxon>
        <taxon>Trichomalopsis</taxon>
    </lineage>
</organism>
<dbReference type="Proteomes" id="UP000215335">
    <property type="component" value="Unassembled WGS sequence"/>
</dbReference>
<name>A0A232F8T4_9HYME</name>
<comment type="caution">
    <text evidence="1">The sequence shown here is derived from an EMBL/GenBank/DDBJ whole genome shotgun (WGS) entry which is preliminary data.</text>
</comment>
<dbReference type="AlphaFoldDB" id="A0A232F8T4"/>
<dbReference type="EMBL" id="NNAY01000706">
    <property type="protein sequence ID" value="OXU26878.1"/>
    <property type="molecule type" value="Genomic_DNA"/>
</dbReference>
<accession>A0A232F8T4</accession>
<evidence type="ECO:0000313" key="2">
    <source>
        <dbReference type="Proteomes" id="UP000215335"/>
    </source>
</evidence>
<keyword evidence="2" id="KW-1185">Reference proteome</keyword>
<proteinExistence type="predicted"/>
<gene>
    <name evidence="1" type="ORF">TSAR_008695</name>
</gene>
<sequence>MVRCRKSVNTIMSSIEVSYTSVF</sequence>